<keyword evidence="3" id="KW-1185">Reference proteome</keyword>
<gene>
    <name evidence="2" type="ORF">KC01_LOCUS9979</name>
</gene>
<dbReference type="EMBL" id="OZ035835">
    <property type="protein sequence ID" value="CAL1578874.1"/>
    <property type="molecule type" value="Genomic_DNA"/>
</dbReference>
<accession>A0AAV2JUA3</accession>
<protein>
    <submittedName>
        <fullName evidence="2">Uncharacterized protein</fullName>
    </submittedName>
</protein>
<organism evidence="2 3">
    <name type="scientific">Knipowitschia caucasica</name>
    <name type="common">Caucasian dwarf goby</name>
    <name type="synonym">Pomatoschistus caucasicus</name>
    <dbReference type="NCBI Taxonomy" id="637954"/>
    <lineage>
        <taxon>Eukaryota</taxon>
        <taxon>Metazoa</taxon>
        <taxon>Chordata</taxon>
        <taxon>Craniata</taxon>
        <taxon>Vertebrata</taxon>
        <taxon>Euteleostomi</taxon>
        <taxon>Actinopterygii</taxon>
        <taxon>Neopterygii</taxon>
        <taxon>Teleostei</taxon>
        <taxon>Neoteleostei</taxon>
        <taxon>Acanthomorphata</taxon>
        <taxon>Gobiaria</taxon>
        <taxon>Gobiiformes</taxon>
        <taxon>Gobioidei</taxon>
        <taxon>Gobiidae</taxon>
        <taxon>Gobiinae</taxon>
        <taxon>Knipowitschia</taxon>
    </lineage>
</organism>
<dbReference type="Proteomes" id="UP001497482">
    <property type="component" value="Chromosome 13"/>
</dbReference>
<evidence type="ECO:0000313" key="2">
    <source>
        <dbReference type="EMBL" id="CAL1578874.1"/>
    </source>
</evidence>
<dbReference type="AlphaFoldDB" id="A0AAV2JUA3"/>
<feature type="region of interest" description="Disordered" evidence="1">
    <location>
        <begin position="45"/>
        <end position="69"/>
    </location>
</feature>
<proteinExistence type="predicted"/>
<evidence type="ECO:0000313" key="3">
    <source>
        <dbReference type="Proteomes" id="UP001497482"/>
    </source>
</evidence>
<evidence type="ECO:0000256" key="1">
    <source>
        <dbReference type="SAM" id="MobiDB-lite"/>
    </source>
</evidence>
<name>A0AAV2JUA3_KNICA</name>
<sequence length="69" mass="7653">MVVAVPLLNVRESHGLHLRLRPLPLDTYLSLSKQDQATTSGCFYTQPGSRQGRTLHQRNAPSTVTGPWP</sequence>
<reference evidence="2 3" key="1">
    <citation type="submission" date="2024-04" db="EMBL/GenBank/DDBJ databases">
        <authorList>
            <person name="Waldvogel A.-M."/>
            <person name="Schoenle A."/>
        </authorList>
    </citation>
    <scope>NUCLEOTIDE SEQUENCE [LARGE SCALE GENOMIC DNA]</scope>
</reference>